<dbReference type="Proteomes" id="UP000029500">
    <property type="component" value="Chromosome"/>
</dbReference>
<protein>
    <recommendedName>
        <fullName evidence="6">Tagatose-6-phosphate kinase</fullName>
        <ecNumber evidence="6">2.7.1.144</ecNumber>
    </recommendedName>
</protein>
<dbReference type="OrthoDB" id="9801219at2"/>
<dbReference type="GO" id="GO:2001059">
    <property type="term" value="P:D-tagatose 6-phosphate catabolic process"/>
    <property type="evidence" value="ECO:0007669"/>
    <property type="project" value="UniProtKB-UniPathway"/>
</dbReference>
<dbReference type="PIRSF" id="PIRSF000535">
    <property type="entry name" value="1PFK/6PFK/LacC"/>
    <property type="match status" value="1"/>
</dbReference>
<dbReference type="PANTHER" id="PTHR46566">
    <property type="entry name" value="1-PHOSPHOFRUCTOKINASE-RELATED"/>
    <property type="match status" value="1"/>
</dbReference>
<sequence>MIVTLTVNPSVDASTGIEKVVPDHKLRCREASYKPGGGGVNVSRAIHRLGGESLALYASGGLHGQLLHKMLEQEGVGHQEIPISGQTRENLIVVEESTGQQFRFDMPGPHFIEGDWQQCLEQLKSLGGKPTYVVASGSLPPGCPVDFYGRVIEAVKPWQARVIVDTSGEALQKAADAGVYLLKPNARELEELTGHSITGDAEVRAAALELIEQGRTEVVVVSLGGEGALLITSEGSEHLKAPEVPVLSVVGAGDSLVGGLVYSLERGWPLRRAVQFGIASGAAAVMNPERQLCKREDTERLFMQIEAADAETQR</sequence>
<keyword evidence="6" id="KW-0423">Lactose metabolism</keyword>
<dbReference type="InterPro" id="IPR002173">
    <property type="entry name" value="Carboh/pur_kinase_PfkB_CS"/>
</dbReference>
<evidence type="ECO:0000256" key="3">
    <source>
        <dbReference type="ARBA" id="ARBA00022741"/>
    </source>
</evidence>
<dbReference type="InterPro" id="IPR011611">
    <property type="entry name" value="PfkB_dom"/>
</dbReference>
<evidence type="ECO:0000256" key="1">
    <source>
        <dbReference type="ARBA" id="ARBA00005380"/>
    </source>
</evidence>
<evidence type="ECO:0000256" key="6">
    <source>
        <dbReference type="PIRNR" id="PIRNR000535"/>
    </source>
</evidence>
<dbReference type="SUPFAM" id="SSF53613">
    <property type="entry name" value="Ribokinase-like"/>
    <property type="match status" value="1"/>
</dbReference>
<dbReference type="Gene3D" id="3.40.1190.20">
    <property type="match status" value="1"/>
</dbReference>
<dbReference type="GO" id="GO:0005524">
    <property type="term" value="F:ATP binding"/>
    <property type="evidence" value="ECO:0007669"/>
    <property type="project" value="UniProtKB-KW"/>
</dbReference>
<dbReference type="GO" id="GO:0009024">
    <property type="term" value="F:tagatose-6-phosphate kinase activity"/>
    <property type="evidence" value="ECO:0007669"/>
    <property type="project" value="UniProtKB-EC"/>
</dbReference>
<dbReference type="GO" id="GO:0005829">
    <property type="term" value="C:cytosol"/>
    <property type="evidence" value="ECO:0007669"/>
    <property type="project" value="TreeGrafter"/>
</dbReference>
<proteinExistence type="inferred from homology"/>
<dbReference type="InterPro" id="IPR017583">
    <property type="entry name" value="Tagatose/fructose_Pkinase"/>
</dbReference>
<evidence type="ECO:0000313" key="9">
    <source>
        <dbReference type="Proteomes" id="UP000029500"/>
    </source>
</evidence>
<evidence type="ECO:0000256" key="2">
    <source>
        <dbReference type="ARBA" id="ARBA00022679"/>
    </source>
</evidence>
<evidence type="ECO:0000256" key="4">
    <source>
        <dbReference type="ARBA" id="ARBA00022777"/>
    </source>
</evidence>
<keyword evidence="9" id="KW-1185">Reference proteome</keyword>
<dbReference type="PROSITE" id="PS00583">
    <property type="entry name" value="PFKB_KINASES_1"/>
    <property type="match status" value="1"/>
</dbReference>
<dbReference type="PANTHER" id="PTHR46566:SF2">
    <property type="entry name" value="ATP-DEPENDENT 6-PHOSPHOFRUCTOKINASE ISOZYME 2"/>
    <property type="match status" value="1"/>
</dbReference>
<dbReference type="GO" id="GO:0005988">
    <property type="term" value="P:lactose metabolic process"/>
    <property type="evidence" value="ECO:0007669"/>
    <property type="project" value="UniProtKB-KW"/>
</dbReference>
<organism evidence="8 9">
    <name type="scientific">Paenibacillus graminis</name>
    <dbReference type="NCBI Taxonomy" id="189425"/>
    <lineage>
        <taxon>Bacteria</taxon>
        <taxon>Bacillati</taxon>
        <taxon>Bacillota</taxon>
        <taxon>Bacilli</taxon>
        <taxon>Bacillales</taxon>
        <taxon>Paenibacillaceae</taxon>
        <taxon>Paenibacillus</taxon>
    </lineage>
</organism>
<dbReference type="CDD" id="cd01164">
    <property type="entry name" value="FruK_PfkB_like"/>
    <property type="match status" value="1"/>
</dbReference>
<dbReference type="HOGENOM" id="CLU_050013_0_2_9"/>
<dbReference type="GO" id="GO:0003872">
    <property type="term" value="F:6-phosphofructokinase activity"/>
    <property type="evidence" value="ECO:0007669"/>
    <property type="project" value="TreeGrafter"/>
</dbReference>
<keyword evidence="3 6" id="KW-0547">Nucleotide-binding</keyword>
<dbReference type="STRING" id="189425.PGRAT_09895"/>
<reference evidence="8 9" key="1">
    <citation type="submission" date="2014-08" db="EMBL/GenBank/DDBJ databases">
        <title>Comparative genomics of the Paenibacillus odorifer group.</title>
        <authorList>
            <person name="den Bakker H.C."/>
            <person name="Tsai Y.-C."/>
            <person name="Martin N."/>
            <person name="Korlach J."/>
            <person name="Wiedmann M."/>
        </authorList>
    </citation>
    <scope>NUCLEOTIDE SEQUENCE [LARGE SCALE GENOMIC DNA]</scope>
    <source>
        <strain evidence="8 9">DSM 15220</strain>
    </source>
</reference>
<dbReference type="KEGG" id="pgm:PGRAT_09895"/>
<evidence type="ECO:0000313" key="8">
    <source>
        <dbReference type="EMBL" id="AIQ67902.1"/>
    </source>
</evidence>
<comment type="pathway">
    <text evidence="6">Carbohydrate metabolism; D-tagatose 6-phosphate degradation; D-glyceraldehyde 3-phosphate and glycerone phosphate from D-tagatose 6-phosphate: step 1/2.</text>
</comment>
<dbReference type="NCBIfam" id="TIGR03168">
    <property type="entry name" value="1-PFK"/>
    <property type="match status" value="1"/>
</dbReference>
<dbReference type="eggNOG" id="COG1105">
    <property type="taxonomic scope" value="Bacteria"/>
</dbReference>
<comment type="catalytic activity">
    <reaction evidence="6">
        <text>D-tagatofuranose 6-phosphate + ATP = D-tagatofuranose 1,6-bisphosphate + ADP + H(+)</text>
        <dbReference type="Rhea" id="RHEA:12420"/>
        <dbReference type="ChEBI" id="CHEBI:15378"/>
        <dbReference type="ChEBI" id="CHEBI:30616"/>
        <dbReference type="ChEBI" id="CHEBI:58694"/>
        <dbReference type="ChEBI" id="CHEBI:58695"/>
        <dbReference type="ChEBI" id="CHEBI:456216"/>
        <dbReference type="EC" id="2.7.1.144"/>
    </reaction>
</comment>
<comment type="similarity">
    <text evidence="1">Belongs to the carbohydrate kinase pfkB family.</text>
</comment>
<dbReference type="EC" id="2.7.1.144" evidence="6"/>
<evidence type="ECO:0000259" key="7">
    <source>
        <dbReference type="Pfam" id="PF00294"/>
    </source>
</evidence>
<evidence type="ECO:0000256" key="5">
    <source>
        <dbReference type="ARBA" id="ARBA00022840"/>
    </source>
</evidence>
<dbReference type="InterPro" id="IPR029056">
    <property type="entry name" value="Ribokinase-like"/>
</dbReference>
<keyword evidence="4 8" id="KW-0418">Kinase</keyword>
<dbReference type="PROSITE" id="PS00584">
    <property type="entry name" value="PFKB_KINASES_2"/>
    <property type="match status" value="1"/>
</dbReference>
<keyword evidence="5 6" id="KW-0067">ATP-binding</keyword>
<dbReference type="RefSeq" id="WP_042266463.1">
    <property type="nucleotide sequence ID" value="NZ_CP009287.1"/>
</dbReference>
<dbReference type="AlphaFoldDB" id="A0A089M403"/>
<keyword evidence="2 6" id="KW-0808">Transferase</keyword>
<accession>A0A089M403</accession>
<dbReference type="UniPathway" id="UPA00704">
    <property type="reaction ID" value="UER00715"/>
</dbReference>
<dbReference type="FunFam" id="3.40.1190.20:FF:000001">
    <property type="entry name" value="Phosphofructokinase"/>
    <property type="match status" value="1"/>
</dbReference>
<feature type="domain" description="Carbohydrate kinase PfkB" evidence="7">
    <location>
        <begin position="23"/>
        <end position="293"/>
    </location>
</feature>
<dbReference type="EMBL" id="CP009287">
    <property type="protein sequence ID" value="AIQ67902.1"/>
    <property type="molecule type" value="Genomic_DNA"/>
</dbReference>
<comment type="similarity">
    <text evidence="6">Belongs to the carbohydrate kinase PfkB family. LacC subfamily.</text>
</comment>
<dbReference type="Pfam" id="PF00294">
    <property type="entry name" value="PfkB"/>
    <property type="match status" value="1"/>
</dbReference>
<gene>
    <name evidence="8" type="ORF">PGRAT_09895</name>
</gene>
<name>A0A089M403_9BACL</name>